<reference evidence="5 6" key="1">
    <citation type="journal article" date="2016" name="Nat. Commun.">
        <title>Thousands of microbial genomes shed light on interconnected biogeochemical processes in an aquifer system.</title>
        <authorList>
            <person name="Anantharaman K."/>
            <person name="Brown C.T."/>
            <person name="Hug L.A."/>
            <person name="Sharon I."/>
            <person name="Castelle C.J."/>
            <person name="Probst A.J."/>
            <person name="Thomas B.C."/>
            <person name="Singh A."/>
            <person name="Wilkins M.J."/>
            <person name="Karaoz U."/>
            <person name="Brodie E.L."/>
            <person name="Williams K.H."/>
            <person name="Hubbard S.S."/>
            <person name="Banfield J.F."/>
        </authorList>
    </citation>
    <scope>NUCLEOTIDE SEQUENCE [LARGE SCALE GENOMIC DNA]</scope>
</reference>
<evidence type="ECO:0000256" key="4">
    <source>
        <dbReference type="HAMAP-Rule" id="MF_01366"/>
    </source>
</evidence>
<dbReference type="EMBL" id="MGKP01000027">
    <property type="protein sequence ID" value="OGN27792.1"/>
    <property type="molecule type" value="Genomic_DNA"/>
</dbReference>
<dbReference type="HAMAP" id="MF_01366">
    <property type="entry name" value="Ribosomal_uL13"/>
    <property type="match status" value="1"/>
</dbReference>
<dbReference type="GO" id="GO:0006412">
    <property type="term" value="P:translation"/>
    <property type="evidence" value="ECO:0007669"/>
    <property type="project" value="UniProtKB-UniRule"/>
</dbReference>
<proteinExistence type="inferred from homology"/>
<evidence type="ECO:0000256" key="3">
    <source>
        <dbReference type="ARBA" id="ARBA00023274"/>
    </source>
</evidence>
<dbReference type="GO" id="GO:1990904">
    <property type="term" value="C:ribonucleoprotein complex"/>
    <property type="evidence" value="ECO:0007669"/>
    <property type="project" value="UniProtKB-KW"/>
</dbReference>
<keyword evidence="2 4" id="KW-0689">Ribosomal protein</keyword>
<evidence type="ECO:0000256" key="1">
    <source>
        <dbReference type="ARBA" id="ARBA00006227"/>
    </source>
</evidence>
<dbReference type="NCBIfam" id="TIGR01066">
    <property type="entry name" value="rplM_bact"/>
    <property type="match status" value="1"/>
</dbReference>
<dbReference type="GO" id="GO:0005840">
    <property type="term" value="C:ribosome"/>
    <property type="evidence" value="ECO:0007669"/>
    <property type="project" value="UniProtKB-KW"/>
</dbReference>
<comment type="similarity">
    <text evidence="1 4">Belongs to the universal ribosomal protein uL13 family.</text>
</comment>
<keyword evidence="3 4" id="KW-0687">Ribonucleoprotein</keyword>
<sequence>MTHTLDAQDQSLGRIASKIAILLRGKSHPTYQPNITPTDMVVVNNVSKLKFTGTKLKTKIYHRYSGYPGGIHSRTLGQRMAKDPKQVLRDAVIAMLPQNRQRSKIIKHLSINL</sequence>
<comment type="caution">
    <text evidence="5">The sequence shown here is derived from an EMBL/GenBank/DDBJ whole genome shotgun (WGS) entry which is preliminary data.</text>
</comment>
<evidence type="ECO:0000313" key="5">
    <source>
        <dbReference type="EMBL" id="OGN27792.1"/>
    </source>
</evidence>
<comment type="function">
    <text evidence="4">This protein is one of the early assembly proteins of the 50S ribosomal subunit, although it is not seen to bind rRNA by itself. It is important during the early stages of 50S assembly.</text>
</comment>
<organism evidence="5 6">
    <name type="scientific">Candidatus Yanofskybacteria bacterium RIFCSPLOWO2_01_FULL_49_25</name>
    <dbReference type="NCBI Taxonomy" id="1802701"/>
    <lineage>
        <taxon>Bacteria</taxon>
        <taxon>Candidatus Yanofskyibacteriota</taxon>
    </lineage>
</organism>
<dbReference type="AlphaFoldDB" id="A0A1F8GQT7"/>
<dbReference type="PIRSF" id="PIRSF002181">
    <property type="entry name" value="Ribosomal_L13"/>
    <property type="match status" value="1"/>
</dbReference>
<dbReference type="Pfam" id="PF00572">
    <property type="entry name" value="Ribosomal_L13"/>
    <property type="match status" value="1"/>
</dbReference>
<dbReference type="InterPro" id="IPR036899">
    <property type="entry name" value="Ribosomal_uL13_sf"/>
</dbReference>
<dbReference type="SUPFAM" id="SSF52161">
    <property type="entry name" value="Ribosomal protein L13"/>
    <property type="match status" value="1"/>
</dbReference>
<dbReference type="PANTHER" id="PTHR11545:SF2">
    <property type="entry name" value="LARGE RIBOSOMAL SUBUNIT PROTEIN UL13M"/>
    <property type="match status" value="1"/>
</dbReference>
<dbReference type="GO" id="GO:0017148">
    <property type="term" value="P:negative regulation of translation"/>
    <property type="evidence" value="ECO:0007669"/>
    <property type="project" value="TreeGrafter"/>
</dbReference>
<dbReference type="InterPro" id="IPR005822">
    <property type="entry name" value="Ribosomal_uL13"/>
</dbReference>
<dbReference type="GO" id="GO:0003735">
    <property type="term" value="F:structural constituent of ribosome"/>
    <property type="evidence" value="ECO:0007669"/>
    <property type="project" value="InterPro"/>
</dbReference>
<comment type="subunit">
    <text evidence="4">Part of the 50S ribosomal subunit.</text>
</comment>
<dbReference type="InterPro" id="IPR005823">
    <property type="entry name" value="Ribosomal_uL13_bac-type"/>
</dbReference>
<gene>
    <name evidence="4" type="primary">rplM</name>
    <name evidence="5" type="ORF">A3A33_00450</name>
</gene>
<dbReference type="STRING" id="1802701.A3A33_00450"/>
<dbReference type="GO" id="GO:0003729">
    <property type="term" value="F:mRNA binding"/>
    <property type="evidence" value="ECO:0007669"/>
    <property type="project" value="TreeGrafter"/>
</dbReference>
<dbReference type="CDD" id="cd00392">
    <property type="entry name" value="Ribosomal_L13"/>
    <property type="match status" value="1"/>
</dbReference>
<dbReference type="Proteomes" id="UP000179047">
    <property type="component" value="Unassembled WGS sequence"/>
</dbReference>
<dbReference type="PANTHER" id="PTHR11545">
    <property type="entry name" value="RIBOSOMAL PROTEIN L13"/>
    <property type="match status" value="1"/>
</dbReference>
<evidence type="ECO:0000313" key="6">
    <source>
        <dbReference type="Proteomes" id="UP000179047"/>
    </source>
</evidence>
<dbReference type="Gene3D" id="3.90.1180.10">
    <property type="entry name" value="Ribosomal protein L13"/>
    <property type="match status" value="1"/>
</dbReference>
<protein>
    <recommendedName>
        <fullName evidence="4">Large ribosomal subunit protein uL13</fullName>
    </recommendedName>
</protein>
<name>A0A1F8GQT7_9BACT</name>
<accession>A0A1F8GQT7</accession>
<evidence type="ECO:0000256" key="2">
    <source>
        <dbReference type="ARBA" id="ARBA00022980"/>
    </source>
</evidence>